<dbReference type="Proteomes" id="UP000887580">
    <property type="component" value="Unplaced"/>
</dbReference>
<evidence type="ECO:0000313" key="2">
    <source>
        <dbReference type="WBParaSite" id="PS1159_v2.g22818.t1"/>
    </source>
</evidence>
<sequence length="619" mass="70307">MEDLISTIGRVQDAFSKIGCHDIELPQIVVIGSQSAGKSSVIEGIVKKDFLPRGPGMVTRGPILIQLIKPLDGDNKMKNGDFAVFGHLKDQTFTEFEKVRKEIVNETNRLAPQENDIYTKPINLKIYSSKVVNLSFIDLPGLITITTEKQSDDIVKKIKDLNLTYISNTKSIILVVAQANNDMQNSVGLEFAKLVDKEGDRTLCILTMIDIMSPGTDAKDMLNGKIIPVKRGIVGVVNRNEEDISEGMTIEDCQKEKEKEFFENNYPLLAAKQGAEYLSDSLNKILISHIRDNVSGLRKHLDTLKYENIKLLDSCGPEIADKKEILSEVINNFTSAYISRIKGNANNFDFTKDIKKLSGGAKISEIFHQEFKDEMDLIEPLQDLTEEIVESALKSSQGPMPPMFFNDRGFVNLVTQQIMQFEQPMIKCVDSVNNELKSIIDNCGMKIQKEAERFPQLYKHIKKEVTDIFSKHVEETKKFVKNLLEIELAYVNTKHPDFHPSEIIRKYDITESVSSADSNKIDEKMRYQKIEYEDITKLIEQYFLIIRTSILDKVPKAIMKFLVNEIQENLQKDLSSKLNSNEDIDELISESEEIKNDRKKAEAMLLAIKEAEDVLTHVL</sequence>
<evidence type="ECO:0000313" key="1">
    <source>
        <dbReference type="Proteomes" id="UP000887580"/>
    </source>
</evidence>
<dbReference type="WBParaSite" id="PS1159_v2.g22818.t1">
    <property type="protein sequence ID" value="PS1159_v2.g22818.t1"/>
    <property type="gene ID" value="PS1159_v2.g22818"/>
</dbReference>
<protein>
    <submittedName>
        <fullName evidence="2">Dynamin GTPase</fullName>
    </submittedName>
</protein>
<organism evidence="1 2">
    <name type="scientific">Panagrolaimus sp. PS1159</name>
    <dbReference type="NCBI Taxonomy" id="55785"/>
    <lineage>
        <taxon>Eukaryota</taxon>
        <taxon>Metazoa</taxon>
        <taxon>Ecdysozoa</taxon>
        <taxon>Nematoda</taxon>
        <taxon>Chromadorea</taxon>
        <taxon>Rhabditida</taxon>
        <taxon>Tylenchina</taxon>
        <taxon>Panagrolaimomorpha</taxon>
        <taxon>Panagrolaimoidea</taxon>
        <taxon>Panagrolaimidae</taxon>
        <taxon>Panagrolaimus</taxon>
    </lineage>
</organism>
<proteinExistence type="predicted"/>
<name>A0AC35G0Q0_9BILA</name>
<reference evidence="2" key="1">
    <citation type="submission" date="2022-11" db="UniProtKB">
        <authorList>
            <consortium name="WormBaseParasite"/>
        </authorList>
    </citation>
    <scope>IDENTIFICATION</scope>
</reference>
<accession>A0AC35G0Q0</accession>